<comment type="cofactor">
    <cofactor evidence="1">
        <name>[2Fe-2S] cluster</name>
        <dbReference type="ChEBI" id="CHEBI:190135"/>
    </cofactor>
    <text evidence="1">Binds 1 [2Fe-2S] cluster per subunit.</text>
</comment>
<dbReference type="InterPro" id="IPR039261">
    <property type="entry name" value="FNR_nucleotide-bd"/>
</dbReference>
<keyword evidence="1" id="KW-0001">2Fe-2S</keyword>
<feature type="binding site" evidence="1">
    <location>
        <position position="250"/>
    </location>
    <ligand>
        <name>[2Fe-2S] cluster</name>
        <dbReference type="ChEBI" id="CHEBI:190135"/>
    </ligand>
</feature>
<dbReference type="Gene3D" id="2.40.30.10">
    <property type="entry name" value="Translation factors"/>
    <property type="match status" value="1"/>
</dbReference>
<feature type="binding site" evidence="1">
    <location>
        <position position="242"/>
    </location>
    <ligand>
        <name>[2Fe-2S] cluster</name>
        <dbReference type="ChEBI" id="CHEBI:190135"/>
    </ligand>
</feature>
<dbReference type="PROSITE" id="PS51384">
    <property type="entry name" value="FAD_FR"/>
    <property type="match status" value="1"/>
</dbReference>
<dbReference type="InterPro" id="IPR017927">
    <property type="entry name" value="FAD-bd_FR_type"/>
</dbReference>
<dbReference type="InterPro" id="IPR017938">
    <property type="entry name" value="Riboflavin_synthase-like_b-brl"/>
</dbReference>
<feature type="binding site" evidence="1">
    <location>
        <position position="258"/>
    </location>
    <ligand>
        <name>[2Fe-2S] cluster</name>
        <dbReference type="ChEBI" id="CHEBI:190135"/>
    </ligand>
</feature>
<dbReference type="EMBL" id="FMXQ01000006">
    <property type="protein sequence ID" value="SDB40400.1"/>
    <property type="molecule type" value="Genomic_DNA"/>
</dbReference>
<dbReference type="OrthoDB" id="9806195at2"/>
<dbReference type="AlphaFoldDB" id="A0A1G6D5N9"/>
<dbReference type="SUPFAM" id="SSF63380">
    <property type="entry name" value="Riboflavin synthase domain-like"/>
    <property type="match status" value="1"/>
</dbReference>
<dbReference type="Proteomes" id="UP000199071">
    <property type="component" value="Unassembled WGS sequence"/>
</dbReference>
<dbReference type="GO" id="GO:0051537">
    <property type="term" value="F:2 iron, 2 sulfur cluster binding"/>
    <property type="evidence" value="ECO:0007669"/>
    <property type="project" value="UniProtKB-KW"/>
</dbReference>
<dbReference type="GO" id="GO:0016491">
    <property type="term" value="F:oxidoreductase activity"/>
    <property type="evidence" value="ECO:0007669"/>
    <property type="project" value="InterPro"/>
</dbReference>
<reference evidence="3 4" key="1">
    <citation type="submission" date="2016-10" db="EMBL/GenBank/DDBJ databases">
        <authorList>
            <person name="de Groot N.N."/>
        </authorList>
    </citation>
    <scope>NUCLEOTIDE SEQUENCE [LARGE SCALE GENOMIC DNA]</scope>
    <source>
        <strain evidence="3 4">ATCC 35022</strain>
    </source>
</reference>
<dbReference type="PIRSF" id="PIRSF006816">
    <property type="entry name" value="Cyc3_hyd_g"/>
    <property type="match status" value="1"/>
</dbReference>
<protein>
    <submittedName>
        <fullName evidence="3">NAD(P)H-flavin reductase</fullName>
    </submittedName>
</protein>
<dbReference type="InterPro" id="IPR001433">
    <property type="entry name" value="OxRdtase_FAD/NAD-bd"/>
</dbReference>
<dbReference type="Gene3D" id="3.40.50.80">
    <property type="entry name" value="Nucleotide-binding domain of ferredoxin-NADP reductase (FNR) module"/>
    <property type="match status" value="1"/>
</dbReference>
<name>A0A1G6D5N9_9HYPH</name>
<dbReference type="InterPro" id="IPR050353">
    <property type="entry name" value="PyrK_electron_transfer"/>
</dbReference>
<keyword evidence="1" id="KW-0411">Iron-sulfur</keyword>
<evidence type="ECO:0000256" key="1">
    <source>
        <dbReference type="PIRSR" id="PIRSR006816-2"/>
    </source>
</evidence>
<dbReference type="GO" id="GO:0046872">
    <property type="term" value="F:metal ion binding"/>
    <property type="evidence" value="ECO:0007669"/>
    <property type="project" value="UniProtKB-KW"/>
</dbReference>
<dbReference type="Pfam" id="PF00175">
    <property type="entry name" value="NAD_binding_1"/>
    <property type="match status" value="1"/>
</dbReference>
<gene>
    <name evidence="3" type="ORF">SAMN02982931_03044</name>
</gene>
<dbReference type="PRINTS" id="PR00406">
    <property type="entry name" value="CYTB5RDTASE"/>
</dbReference>
<dbReference type="Pfam" id="PF10418">
    <property type="entry name" value="DHODB_Fe-S_bind"/>
    <property type="match status" value="1"/>
</dbReference>
<keyword evidence="1" id="KW-0408">Iron</keyword>
<feature type="binding site" evidence="1">
    <location>
        <position position="247"/>
    </location>
    <ligand>
        <name>[2Fe-2S] cluster</name>
        <dbReference type="ChEBI" id="CHEBI:190135"/>
    </ligand>
</feature>
<dbReference type="PANTHER" id="PTHR43513:SF1">
    <property type="entry name" value="ANAEROBIC SULFITE REDUCTASE SUBUNIT B"/>
    <property type="match status" value="1"/>
</dbReference>
<dbReference type="InterPro" id="IPR001709">
    <property type="entry name" value="Flavoprot_Pyr_Nucl_cyt_Rdtase"/>
</dbReference>
<accession>A0A1G6D5N9</accession>
<dbReference type="STRING" id="665467.SAMN02982931_03044"/>
<evidence type="ECO:0000313" key="4">
    <source>
        <dbReference type="Proteomes" id="UP000199071"/>
    </source>
</evidence>
<evidence type="ECO:0000313" key="3">
    <source>
        <dbReference type="EMBL" id="SDB40400.1"/>
    </source>
</evidence>
<dbReference type="GO" id="GO:0006221">
    <property type="term" value="P:pyrimidine nucleotide biosynthetic process"/>
    <property type="evidence" value="ECO:0007669"/>
    <property type="project" value="InterPro"/>
</dbReference>
<dbReference type="InterPro" id="IPR019480">
    <property type="entry name" value="Dihydroorotate_DH_Fe-S-bd"/>
</dbReference>
<sequence length="278" mass="30134">MVQPASHDPMVPQVMRVAQAQLDAPDVFTLKLEPEADLPRFTPGQFNMLTAFGVGESAISVSGDPASGDGIVHTIRAVGAVSRALTELRVGDSLGLRGPFGVGWPMEELYGKDVILLAGGIGLAPLRPAIYRLLAERERFGAVAILYGTRSPADILFRSEVESWRQRLDVDVHVTVDHADESWHGQVGVVTTLLPRIAFDPGRTVALLCGPEIMMRFGVQALGSVGVPDEGMYLSMERSMKCGIGLCGHCQFSPAFVCKDGPVFRYDQIRYLLALKEL</sequence>
<proteinExistence type="predicted"/>
<dbReference type="GO" id="GO:0050660">
    <property type="term" value="F:flavin adenine dinucleotide binding"/>
    <property type="evidence" value="ECO:0007669"/>
    <property type="project" value="InterPro"/>
</dbReference>
<dbReference type="PANTHER" id="PTHR43513">
    <property type="entry name" value="DIHYDROOROTATE DEHYDROGENASE B (NAD(+)), ELECTRON TRANSFER SUBUNIT"/>
    <property type="match status" value="1"/>
</dbReference>
<evidence type="ECO:0000259" key="2">
    <source>
        <dbReference type="PROSITE" id="PS51384"/>
    </source>
</evidence>
<organism evidence="3 4">
    <name type="scientific">Bauldia litoralis</name>
    <dbReference type="NCBI Taxonomy" id="665467"/>
    <lineage>
        <taxon>Bacteria</taxon>
        <taxon>Pseudomonadati</taxon>
        <taxon>Pseudomonadota</taxon>
        <taxon>Alphaproteobacteria</taxon>
        <taxon>Hyphomicrobiales</taxon>
        <taxon>Kaistiaceae</taxon>
        <taxon>Bauldia</taxon>
    </lineage>
</organism>
<dbReference type="InterPro" id="IPR012165">
    <property type="entry name" value="Cyt_c3_hydrogenase_gsu"/>
</dbReference>
<feature type="domain" description="FAD-binding FR-type" evidence="2">
    <location>
        <begin position="10"/>
        <end position="106"/>
    </location>
</feature>
<dbReference type="PRINTS" id="PR00371">
    <property type="entry name" value="FPNCR"/>
</dbReference>
<keyword evidence="4" id="KW-1185">Reference proteome</keyword>
<dbReference type="RefSeq" id="WP_090877452.1">
    <property type="nucleotide sequence ID" value="NZ_FMXQ01000006.1"/>
</dbReference>
<dbReference type="CDD" id="cd06221">
    <property type="entry name" value="sulfite_reductase_like"/>
    <property type="match status" value="1"/>
</dbReference>
<dbReference type="SUPFAM" id="SSF52343">
    <property type="entry name" value="Ferredoxin reductase-like, C-terminal NADP-linked domain"/>
    <property type="match status" value="1"/>
</dbReference>
<keyword evidence="1" id="KW-0479">Metal-binding</keyword>